<dbReference type="EMBL" id="JARKIF010000004">
    <property type="protein sequence ID" value="KAJ7641314.1"/>
    <property type="molecule type" value="Genomic_DNA"/>
</dbReference>
<gene>
    <name evidence="1" type="ORF">FB45DRAFT_1053855</name>
</gene>
<evidence type="ECO:0000313" key="2">
    <source>
        <dbReference type="Proteomes" id="UP001221142"/>
    </source>
</evidence>
<keyword evidence="2" id="KW-1185">Reference proteome</keyword>
<accession>A0AAD7FWH6</accession>
<dbReference type="AlphaFoldDB" id="A0AAD7FWH6"/>
<reference evidence="1" key="1">
    <citation type="submission" date="2023-03" db="EMBL/GenBank/DDBJ databases">
        <title>Massive genome expansion in bonnet fungi (Mycena s.s.) driven by repeated elements and novel gene families across ecological guilds.</title>
        <authorList>
            <consortium name="Lawrence Berkeley National Laboratory"/>
            <person name="Harder C.B."/>
            <person name="Miyauchi S."/>
            <person name="Viragh M."/>
            <person name="Kuo A."/>
            <person name="Thoen E."/>
            <person name="Andreopoulos B."/>
            <person name="Lu D."/>
            <person name="Skrede I."/>
            <person name="Drula E."/>
            <person name="Henrissat B."/>
            <person name="Morin E."/>
            <person name="Kohler A."/>
            <person name="Barry K."/>
            <person name="LaButti K."/>
            <person name="Morin E."/>
            <person name="Salamov A."/>
            <person name="Lipzen A."/>
            <person name="Mereny Z."/>
            <person name="Hegedus B."/>
            <person name="Baldrian P."/>
            <person name="Stursova M."/>
            <person name="Weitz H."/>
            <person name="Taylor A."/>
            <person name="Grigoriev I.V."/>
            <person name="Nagy L.G."/>
            <person name="Martin F."/>
            <person name="Kauserud H."/>
        </authorList>
    </citation>
    <scope>NUCLEOTIDE SEQUENCE</scope>
    <source>
        <strain evidence="1">9284</strain>
    </source>
</reference>
<organism evidence="1 2">
    <name type="scientific">Roridomyces roridus</name>
    <dbReference type="NCBI Taxonomy" id="1738132"/>
    <lineage>
        <taxon>Eukaryota</taxon>
        <taxon>Fungi</taxon>
        <taxon>Dikarya</taxon>
        <taxon>Basidiomycota</taxon>
        <taxon>Agaricomycotina</taxon>
        <taxon>Agaricomycetes</taxon>
        <taxon>Agaricomycetidae</taxon>
        <taxon>Agaricales</taxon>
        <taxon>Marasmiineae</taxon>
        <taxon>Mycenaceae</taxon>
        <taxon>Roridomyces</taxon>
    </lineage>
</organism>
<sequence length="508" mass="57851">MGTRGLWYYRHKGWYHIQYNHWDSYPEGLGVEIYERIPRSPEEYQEWIEDLRQFLDDNLRYARAHNELDNTSPDKLQYSTEEPENDWSIGWVYGINLDQEVFLVNSFPMFNLRNMPPTQQVFLSSLGFDFYGNRACSLSTPAECIYNWSSPPPSVDDGALVGFTADARDSAMSVEELLSIPSEPGAAEAARVAFYEVIIGLMMSNSHVASMLRHLERLPDRDAISRDLRAVGLDMVKATLDFGGPRPEEEWGGYAYMLPDICLRISTHLDDERYRKKSIVDLVARMLEDGIRYGILFSFFHCVIVWVDEDGQFKCTSALQFLPSWHARSPSTPGISALARLAYHKMPSKISPKHALKADHILRRVPEDVWWNIGPLLPPAALETMAPHLPELIGVANTLLRYPHLGSVRLLSTEPVILNAIWPRPGSPEEPWMLFPVLRSRNFSALFQGEFYPRVVFKDGAFARSSRNKILALGSAPNGLMAEELEVCVELDSVENDLRRHGCLEEDD</sequence>
<comment type="caution">
    <text evidence="1">The sequence shown here is derived from an EMBL/GenBank/DDBJ whole genome shotgun (WGS) entry which is preliminary data.</text>
</comment>
<proteinExistence type="predicted"/>
<dbReference type="Proteomes" id="UP001221142">
    <property type="component" value="Unassembled WGS sequence"/>
</dbReference>
<evidence type="ECO:0000313" key="1">
    <source>
        <dbReference type="EMBL" id="KAJ7641314.1"/>
    </source>
</evidence>
<protein>
    <submittedName>
        <fullName evidence="1">Uncharacterized protein</fullName>
    </submittedName>
</protein>
<name>A0AAD7FWH6_9AGAR</name>